<evidence type="ECO:0000259" key="2">
    <source>
        <dbReference type="PROSITE" id="PS51471"/>
    </source>
</evidence>
<dbReference type="Gene3D" id="2.60.120.590">
    <property type="entry name" value="Alpha-ketoglutarate-dependent dioxygenase AlkB-like"/>
    <property type="match status" value="1"/>
</dbReference>
<dbReference type="InParanoid" id="A0A0D0AVU1"/>
<sequence length="473" mass="53461">MEDTETLLALVCSLLTVPKPELDVLLDALLSRDGDVHAAAKLLNSGDKTRSKPASSVSKRKDRSVGLQGWLNAGNSKVETTVSDSPPRKKRDVKESSLSPVKAIIKDTTIRSGSPIKPKVDLMSVLRQPPSSTRSVPRLLPLTLTNPSMVAQHTPCTMHLSILPPELACKLFYTMLDLSQSWKRNKWWLFDRVVESPHRTSFYARKTDGVESDNSWQEAAQYWYNGRQTNPPEVFPDVMEEACVYVENMVNKEMQKRHRLPLEWAGRGAEGQIWRANVAASNCYEGTKDSVGFHSDHLTYLGPYPTIASLSLGTTRIFRLREVVPSEDIHSRTAQTFNIPLPHNSLVIMHASTQEKFKHSIPPQSTLDLYRPLFPHHSRPEHPSEPSNCRINITFRFYRPDFKPPSIPRCNCGVPTILRPDMKNRHDGQTDKYWWTCYAGAQKEGKGCSFWRVMDMKAEGRGPTISDVGSNER</sequence>
<gene>
    <name evidence="3" type="ORF">CY34DRAFT_77258</name>
</gene>
<keyword evidence="4" id="KW-1185">Reference proteome</keyword>
<dbReference type="SUPFAM" id="SSF51197">
    <property type="entry name" value="Clavaminate synthase-like"/>
    <property type="match status" value="1"/>
</dbReference>
<feature type="region of interest" description="Disordered" evidence="1">
    <location>
        <begin position="44"/>
        <end position="65"/>
    </location>
</feature>
<feature type="domain" description="Fe2OG dioxygenase" evidence="2">
    <location>
        <begin position="275"/>
        <end position="399"/>
    </location>
</feature>
<dbReference type="HOGENOM" id="CLU_026011_1_0_1"/>
<dbReference type="InterPro" id="IPR005123">
    <property type="entry name" value="Oxoglu/Fe-dep_dioxygenase_dom"/>
</dbReference>
<reference evidence="3 4" key="1">
    <citation type="submission" date="2014-04" db="EMBL/GenBank/DDBJ databases">
        <authorList>
            <consortium name="DOE Joint Genome Institute"/>
            <person name="Kuo A."/>
            <person name="Ruytinx J."/>
            <person name="Rineau F."/>
            <person name="Colpaert J."/>
            <person name="Kohler A."/>
            <person name="Nagy L.G."/>
            <person name="Floudas D."/>
            <person name="Copeland A."/>
            <person name="Barry K.W."/>
            <person name="Cichocki N."/>
            <person name="Veneault-Fourrey C."/>
            <person name="LaButti K."/>
            <person name="Lindquist E.A."/>
            <person name="Lipzen A."/>
            <person name="Lundell T."/>
            <person name="Morin E."/>
            <person name="Murat C."/>
            <person name="Sun H."/>
            <person name="Tunlid A."/>
            <person name="Henrissat B."/>
            <person name="Grigoriev I.V."/>
            <person name="Hibbett D.S."/>
            <person name="Martin F."/>
            <person name="Nordberg H.P."/>
            <person name="Cantor M.N."/>
            <person name="Hua S.X."/>
        </authorList>
    </citation>
    <scope>NUCLEOTIDE SEQUENCE [LARGE SCALE GENOMIC DNA]</scope>
    <source>
        <strain evidence="3 4">UH-Slu-Lm8-n1</strain>
    </source>
</reference>
<dbReference type="OrthoDB" id="545910at2759"/>
<evidence type="ECO:0000313" key="4">
    <source>
        <dbReference type="Proteomes" id="UP000054485"/>
    </source>
</evidence>
<dbReference type="Pfam" id="PF13532">
    <property type="entry name" value="2OG-FeII_Oxy_2"/>
    <property type="match status" value="1"/>
</dbReference>
<evidence type="ECO:0000256" key="1">
    <source>
        <dbReference type="SAM" id="MobiDB-lite"/>
    </source>
</evidence>
<dbReference type="InterPro" id="IPR032854">
    <property type="entry name" value="ALKBH3"/>
</dbReference>
<organism evidence="3 4">
    <name type="scientific">Suillus luteus UH-Slu-Lm8-n1</name>
    <dbReference type="NCBI Taxonomy" id="930992"/>
    <lineage>
        <taxon>Eukaryota</taxon>
        <taxon>Fungi</taxon>
        <taxon>Dikarya</taxon>
        <taxon>Basidiomycota</taxon>
        <taxon>Agaricomycotina</taxon>
        <taxon>Agaricomycetes</taxon>
        <taxon>Agaricomycetidae</taxon>
        <taxon>Boletales</taxon>
        <taxon>Suillineae</taxon>
        <taxon>Suillaceae</taxon>
        <taxon>Suillus</taxon>
    </lineage>
</organism>
<proteinExistence type="predicted"/>
<dbReference type="InterPro" id="IPR037151">
    <property type="entry name" value="AlkB-like_sf"/>
</dbReference>
<dbReference type="GO" id="GO:0051213">
    <property type="term" value="F:dioxygenase activity"/>
    <property type="evidence" value="ECO:0007669"/>
    <property type="project" value="InterPro"/>
</dbReference>
<dbReference type="InterPro" id="IPR027450">
    <property type="entry name" value="AlkB-like"/>
</dbReference>
<dbReference type="PANTHER" id="PTHR31212">
    <property type="entry name" value="ALPHA-KETOGLUTARATE-DEPENDENT DIOXYGENASE ALKB HOMOLOG 3"/>
    <property type="match status" value="1"/>
</dbReference>
<accession>A0A0D0AVU1</accession>
<name>A0A0D0AVU1_9AGAM</name>
<dbReference type="PANTHER" id="PTHR31212:SF4">
    <property type="entry name" value="ALPHA-KETOGLUTARATE-DEPENDENT DIOXYGENASE ALKB HOMOLOG 3"/>
    <property type="match status" value="1"/>
</dbReference>
<protein>
    <recommendedName>
        <fullName evidence="2">Fe2OG dioxygenase domain-containing protein</fullName>
    </recommendedName>
</protein>
<reference evidence="4" key="2">
    <citation type="submission" date="2015-01" db="EMBL/GenBank/DDBJ databases">
        <title>Evolutionary Origins and Diversification of the Mycorrhizal Mutualists.</title>
        <authorList>
            <consortium name="DOE Joint Genome Institute"/>
            <consortium name="Mycorrhizal Genomics Consortium"/>
            <person name="Kohler A."/>
            <person name="Kuo A."/>
            <person name="Nagy L.G."/>
            <person name="Floudas D."/>
            <person name="Copeland A."/>
            <person name="Barry K.W."/>
            <person name="Cichocki N."/>
            <person name="Veneault-Fourrey C."/>
            <person name="LaButti K."/>
            <person name="Lindquist E.A."/>
            <person name="Lipzen A."/>
            <person name="Lundell T."/>
            <person name="Morin E."/>
            <person name="Murat C."/>
            <person name="Riley R."/>
            <person name="Ohm R."/>
            <person name="Sun H."/>
            <person name="Tunlid A."/>
            <person name="Henrissat B."/>
            <person name="Grigoriev I.V."/>
            <person name="Hibbett D.S."/>
            <person name="Martin F."/>
        </authorList>
    </citation>
    <scope>NUCLEOTIDE SEQUENCE [LARGE SCALE GENOMIC DNA]</scope>
    <source>
        <strain evidence="4">UH-Slu-Lm8-n1</strain>
    </source>
</reference>
<dbReference type="GO" id="GO:0006307">
    <property type="term" value="P:DNA alkylation repair"/>
    <property type="evidence" value="ECO:0007669"/>
    <property type="project" value="InterPro"/>
</dbReference>
<dbReference type="STRING" id="930992.A0A0D0AVU1"/>
<evidence type="ECO:0000313" key="3">
    <source>
        <dbReference type="EMBL" id="KIK45851.1"/>
    </source>
</evidence>
<feature type="region of interest" description="Disordered" evidence="1">
    <location>
        <begin position="77"/>
        <end position="97"/>
    </location>
</feature>
<dbReference type="PROSITE" id="PS51471">
    <property type="entry name" value="FE2OG_OXY"/>
    <property type="match status" value="1"/>
</dbReference>
<dbReference type="EMBL" id="KN835167">
    <property type="protein sequence ID" value="KIK45851.1"/>
    <property type="molecule type" value="Genomic_DNA"/>
</dbReference>
<dbReference type="Proteomes" id="UP000054485">
    <property type="component" value="Unassembled WGS sequence"/>
</dbReference>
<dbReference type="AlphaFoldDB" id="A0A0D0AVU1"/>